<feature type="compositionally biased region" description="Basic and acidic residues" evidence="1">
    <location>
        <begin position="189"/>
        <end position="207"/>
    </location>
</feature>
<dbReference type="EMBL" id="EU016559">
    <property type="protein sequence ID" value="ABZ05871.1"/>
    <property type="molecule type" value="Genomic_DNA"/>
</dbReference>
<reference evidence="2" key="1">
    <citation type="journal article" date="2008" name="ISME J.">
        <title>Genomic patterns of recombination, clonal divergence and environment in marine microbial populations.</title>
        <authorList>
            <person name="Konstantinidis K.T."/>
            <person name="Delong E.F."/>
        </authorList>
    </citation>
    <scope>NUCLEOTIDE SEQUENCE</scope>
</reference>
<evidence type="ECO:0000256" key="1">
    <source>
        <dbReference type="SAM" id="MobiDB-lite"/>
    </source>
</evidence>
<evidence type="ECO:0000313" key="2">
    <source>
        <dbReference type="EMBL" id="ABZ05871.1"/>
    </source>
</evidence>
<protein>
    <submittedName>
        <fullName evidence="2">Uncharacterized protein</fullName>
    </submittedName>
</protein>
<proteinExistence type="predicted"/>
<gene>
    <name evidence="2" type="ORF">ALOHA_HF400048F7ctg1g38</name>
</gene>
<feature type="region of interest" description="Disordered" evidence="1">
    <location>
        <begin position="187"/>
        <end position="207"/>
    </location>
</feature>
<organism evidence="2">
    <name type="scientific">uncultured marine microorganism HF4000_48F7</name>
    <dbReference type="NCBI Taxonomy" id="455500"/>
    <lineage>
        <taxon>unclassified sequences</taxon>
        <taxon>environmental samples</taxon>
    </lineage>
</organism>
<sequence length="269" mass="30446">MSLAAWGLSDNYTDPSTISDYLKIGNKESYDIRIVGSFTDPRSGVQGWEAWKDTVNEHGADVRVPERVGLKDKAMLSRKGYPDKEIKFFWALAVYNRSIDRIQCWQINQVTIRRQLETLLKHRAWGVPNRYDINVSREGEGFDTEYTLNALPADDGGGLRTCPIAEQALEKSTIDLRQLFADGDIMTPLEEKASDGDSGKPSRVKRDDLMPVELVRNQIEAAQNFEQLDEALMLKDSYVKRGDISKAEQMTLKSIEAKVKERLADEEVA</sequence>
<name>B3SZW3_9ZZZZ</name>
<accession>B3SZW3</accession>
<dbReference type="AlphaFoldDB" id="B3SZW3"/>